<protein>
    <submittedName>
        <fullName evidence="2">Uncharacterized protein</fullName>
    </submittedName>
</protein>
<feature type="region of interest" description="Disordered" evidence="1">
    <location>
        <begin position="613"/>
        <end position="634"/>
    </location>
</feature>
<dbReference type="EMBL" id="LFYR01000625">
    <property type="protein sequence ID" value="KMZ72547.1"/>
    <property type="molecule type" value="Genomic_DNA"/>
</dbReference>
<dbReference type="AlphaFoldDB" id="A0A0K9PWB6"/>
<feature type="non-terminal residue" evidence="2">
    <location>
        <position position="827"/>
    </location>
</feature>
<feature type="compositionally biased region" description="Polar residues" evidence="1">
    <location>
        <begin position="619"/>
        <end position="634"/>
    </location>
</feature>
<name>A0A0K9PWB6_ZOSMR</name>
<dbReference type="Proteomes" id="UP000036987">
    <property type="component" value="Unassembled WGS sequence"/>
</dbReference>
<organism evidence="2 3">
    <name type="scientific">Zostera marina</name>
    <name type="common">Eelgrass</name>
    <dbReference type="NCBI Taxonomy" id="29655"/>
    <lineage>
        <taxon>Eukaryota</taxon>
        <taxon>Viridiplantae</taxon>
        <taxon>Streptophyta</taxon>
        <taxon>Embryophyta</taxon>
        <taxon>Tracheophyta</taxon>
        <taxon>Spermatophyta</taxon>
        <taxon>Magnoliopsida</taxon>
        <taxon>Liliopsida</taxon>
        <taxon>Zosteraceae</taxon>
        <taxon>Zostera</taxon>
    </lineage>
</organism>
<keyword evidence="3" id="KW-1185">Reference proteome</keyword>
<sequence>AFVAPVDIQVFTSESKSKLYARCKGKKVKYFVHAVDEICEAFENLQKGSNEVGDSDNKPSIDNAVECVIEDEVVACAKEDEVVACAEDEIVDQKEKTSSLCSDKKHELSSLERCSGKHDPNATAVIDNACSERIESQVLSHEGKDKIFSNGSHLSNEEITRNPKTDTSLIEEKISTSPYKEARIGIDRDAGHDSLELDASKNNMDKGDHGDCEAIVLQIDLDDGKDEVSKHVVLASEDRSDSSLKLQKGKVKKQANKRIPGKHLKHSKSEIDKKVKISASASVDNDMVSLSSDTCNTIERKEKQIEKSCKSSFGNYDPYKGHNDDNIGKLDVQEKVGKLHLSSEDNIKVKPNVRKRKILASEQSLSTKKKKEAAKSGHFVITRADDPSNIGSGGRVLRSKTSKVSSIDKQKKSVPSVKTDDGNTSLNKGDDKLASFIKFEKRLSPKTETKAIPNSLKSYAAKKVKQISVKRSPISQIHTKRRAFIFSEDEEEEPRTPVHGKLSNDSNALVNSTASIDDCIGKSNAKDALTNKTDCEGHEGRPSKDDLSYTNKDSSTFLVQLEESRIGKPLEIQTSSVSMNPEYAKSSIKNGKPDKSPKISIGPFVLNNEGKTANHKSVRSQGKTTGVTSAKKSQVSLSKLENGTPMNYNGFCDVNSITKENHSFPKEKSKSTTKIDAHVTNKALENRTDNNFFAECNLENDSSTKMKQLIAAAQAKRKEAHSQCPSYDIAPGFLSSFFVQLRSPNPVFTDHPFLQENTIPKDIEEYEQSSSPGCQLPGGSLSGSGTEAAVVRGAFEGMIETLTRTKESIARATRLAIDCAKYDIANE</sequence>
<dbReference type="OrthoDB" id="62853at2759"/>
<feature type="compositionally biased region" description="Basic and acidic residues" evidence="1">
    <location>
        <begin position="533"/>
        <end position="547"/>
    </location>
</feature>
<evidence type="ECO:0000256" key="1">
    <source>
        <dbReference type="SAM" id="MobiDB-lite"/>
    </source>
</evidence>
<feature type="region of interest" description="Disordered" evidence="1">
    <location>
        <begin position="383"/>
        <end position="427"/>
    </location>
</feature>
<comment type="caution">
    <text evidence="2">The sequence shown here is derived from an EMBL/GenBank/DDBJ whole genome shotgun (WGS) entry which is preliminary data.</text>
</comment>
<gene>
    <name evidence="2" type="ORF">ZOSMA_162G00690</name>
</gene>
<evidence type="ECO:0000313" key="3">
    <source>
        <dbReference type="Proteomes" id="UP000036987"/>
    </source>
</evidence>
<proteinExistence type="predicted"/>
<feature type="region of interest" description="Disordered" evidence="1">
    <location>
        <begin position="577"/>
        <end position="600"/>
    </location>
</feature>
<evidence type="ECO:0000313" key="2">
    <source>
        <dbReference type="EMBL" id="KMZ72547.1"/>
    </source>
</evidence>
<dbReference type="PANTHER" id="PTHR12550:SF70">
    <property type="entry name" value="JIL-1 ANCHORING AND STABILIZING PROTEIN, ISOFORM A"/>
    <property type="match status" value="1"/>
</dbReference>
<reference evidence="3" key="1">
    <citation type="journal article" date="2016" name="Nature">
        <title>The genome of the seagrass Zostera marina reveals angiosperm adaptation to the sea.</title>
        <authorList>
            <person name="Olsen J.L."/>
            <person name="Rouze P."/>
            <person name="Verhelst B."/>
            <person name="Lin Y.-C."/>
            <person name="Bayer T."/>
            <person name="Collen J."/>
            <person name="Dattolo E."/>
            <person name="De Paoli E."/>
            <person name="Dittami S."/>
            <person name="Maumus F."/>
            <person name="Michel G."/>
            <person name="Kersting A."/>
            <person name="Lauritano C."/>
            <person name="Lohaus R."/>
            <person name="Toepel M."/>
            <person name="Tonon T."/>
            <person name="Vanneste K."/>
            <person name="Amirebrahimi M."/>
            <person name="Brakel J."/>
            <person name="Bostroem C."/>
            <person name="Chovatia M."/>
            <person name="Grimwood J."/>
            <person name="Jenkins J.W."/>
            <person name="Jueterbock A."/>
            <person name="Mraz A."/>
            <person name="Stam W.T."/>
            <person name="Tice H."/>
            <person name="Bornberg-Bauer E."/>
            <person name="Green P.J."/>
            <person name="Pearson G.A."/>
            <person name="Procaccini G."/>
            <person name="Duarte C.M."/>
            <person name="Schmutz J."/>
            <person name="Reusch T.B.H."/>
            <person name="Van de Peer Y."/>
        </authorList>
    </citation>
    <scope>NUCLEOTIDE SEQUENCE [LARGE SCALE GENOMIC DNA]</scope>
    <source>
        <strain evidence="3">cv. Finnish</strain>
    </source>
</reference>
<feature type="region of interest" description="Disordered" evidence="1">
    <location>
        <begin position="530"/>
        <end position="551"/>
    </location>
</feature>
<feature type="non-terminal residue" evidence="2">
    <location>
        <position position="1"/>
    </location>
</feature>
<dbReference type="STRING" id="29655.A0A0K9PWB6"/>
<dbReference type="PANTHER" id="PTHR12550">
    <property type="entry name" value="HEPATOMA-DERIVED GROWTH FACTOR-RELATED"/>
    <property type="match status" value="1"/>
</dbReference>
<accession>A0A0K9PWB6</accession>